<feature type="compositionally biased region" description="Polar residues" evidence="1">
    <location>
        <begin position="1039"/>
        <end position="1072"/>
    </location>
</feature>
<reference evidence="3 4" key="1">
    <citation type="submission" date="2020-08" db="EMBL/GenBank/DDBJ databases">
        <authorList>
            <person name="Hejnol A."/>
        </authorList>
    </citation>
    <scope>NUCLEOTIDE SEQUENCE [LARGE SCALE GENOMIC DNA]</scope>
</reference>
<name>A0A7I8VJP8_9ANNE</name>
<dbReference type="GO" id="GO:0016922">
    <property type="term" value="F:nuclear receptor binding"/>
    <property type="evidence" value="ECO:0007669"/>
    <property type="project" value="TreeGrafter"/>
</dbReference>
<feature type="compositionally biased region" description="Polar residues" evidence="1">
    <location>
        <begin position="670"/>
        <end position="684"/>
    </location>
</feature>
<evidence type="ECO:0000256" key="1">
    <source>
        <dbReference type="SAM" id="MobiDB-lite"/>
    </source>
</evidence>
<dbReference type="InterPro" id="IPR036638">
    <property type="entry name" value="HLH_DNA-bd_sf"/>
</dbReference>
<dbReference type="InterPro" id="IPR013767">
    <property type="entry name" value="PAS_fold"/>
</dbReference>
<dbReference type="EMBL" id="CAJFCJ010000005">
    <property type="protein sequence ID" value="CAD5114789.1"/>
    <property type="molecule type" value="Genomic_DNA"/>
</dbReference>
<dbReference type="Pfam" id="PF14598">
    <property type="entry name" value="PAS_11"/>
    <property type="match status" value="1"/>
</dbReference>
<keyword evidence="4" id="KW-1185">Reference proteome</keyword>
<dbReference type="GO" id="GO:0046983">
    <property type="term" value="F:protein dimerization activity"/>
    <property type="evidence" value="ECO:0007669"/>
    <property type="project" value="InterPro"/>
</dbReference>
<dbReference type="Proteomes" id="UP000549394">
    <property type="component" value="Unassembled WGS sequence"/>
</dbReference>
<dbReference type="GO" id="GO:0032870">
    <property type="term" value="P:cellular response to hormone stimulus"/>
    <property type="evidence" value="ECO:0007669"/>
    <property type="project" value="TreeGrafter"/>
</dbReference>
<dbReference type="SMART" id="SM00091">
    <property type="entry name" value="PAS"/>
    <property type="match status" value="2"/>
</dbReference>
<dbReference type="InterPro" id="IPR017426">
    <property type="entry name" value="Nuclear_rcpt_coactivator"/>
</dbReference>
<feature type="region of interest" description="Disordered" evidence="1">
    <location>
        <begin position="1143"/>
        <end position="1164"/>
    </location>
</feature>
<dbReference type="InterPro" id="IPR000014">
    <property type="entry name" value="PAS"/>
</dbReference>
<dbReference type="PROSITE" id="PS50112">
    <property type="entry name" value="PAS"/>
    <property type="match status" value="1"/>
</dbReference>
<feature type="domain" description="PAS" evidence="2">
    <location>
        <begin position="58"/>
        <end position="121"/>
    </location>
</feature>
<feature type="region of interest" description="Disordered" evidence="1">
    <location>
        <begin position="613"/>
        <end position="715"/>
    </location>
</feature>
<protein>
    <submittedName>
        <fullName evidence="3">DgyrCDS3830</fullName>
    </submittedName>
</protein>
<evidence type="ECO:0000313" key="3">
    <source>
        <dbReference type="EMBL" id="CAD5114789.1"/>
    </source>
</evidence>
<feature type="compositionally biased region" description="Low complexity" evidence="1">
    <location>
        <begin position="631"/>
        <end position="642"/>
    </location>
</feature>
<organism evidence="3 4">
    <name type="scientific">Dimorphilus gyrociliatus</name>
    <dbReference type="NCBI Taxonomy" id="2664684"/>
    <lineage>
        <taxon>Eukaryota</taxon>
        <taxon>Metazoa</taxon>
        <taxon>Spiralia</taxon>
        <taxon>Lophotrochozoa</taxon>
        <taxon>Annelida</taxon>
        <taxon>Polychaeta</taxon>
        <taxon>Polychaeta incertae sedis</taxon>
        <taxon>Dinophilidae</taxon>
        <taxon>Dimorphilus</taxon>
    </lineage>
</organism>
<dbReference type="Pfam" id="PF00989">
    <property type="entry name" value="PAS"/>
    <property type="match status" value="1"/>
</dbReference>
<feature type="region of interest" description="Disordered" evidence="1">
    <location>
        <begin position="979"/>
        <end position="1073"/>
    </location>
</feature>
<dbReference type="OrthoDB" id="10035882at2759"/>
<comment type="caution">
    <text evidence="3">The sequence shown here is derived from an EMBL/GenBank/DDBJ whole genome shotgun (WGS) entry which is preliminary data.</text>
</comment>
<feature type="compositionally biased region" description="Polar residues" evidence="1">
    <location>
        <begin position="1109"/>
        <end position="1126"/>
    </location>
</feature>
<evidence type="ECO:0000313" key="4">
    <source>
        <dbReference type="Proteomes" id="UP000549394"/>
    </source>
</evidence>
<dbReference type="GO" id="GO:0005634">
    <property type="term" value="C:nucleus"/>
    <property type="evidence" value="ECO:0007669"/>
    <property type="project" value="InterPro"/>
</dbReference>
<dbReference type="Gene3D" id="4.10.280.10">
    <property type="entry name" value="Helix-loop-helix DNA-binding domain"/>
    <property type="match status" value="1"/>
</dbReference>
<dbReference type="PANTHER" id="PTHR10684:SF4">
    <property type="entry name" value="TAIMAN, ISOFORM G"/>
    <property type="match status" value="1"/>
</dbReference>
<feature type="region of interest" description="Disordered" evidence="1">
    <location>
        <begin position="399"/>
        <end position="420"/>
    </location>
</feature>
<feature type="region of interest" description="Disordered" evidence="1">
    <location>
        <begin position="327"/>
        <end position="349"/>
    </location>
</feature>
<proteinExistence type="predicted"/>
<accession>A0A7I8VJP8</accession>
<evidence type="ECO:0000259" key="2">
    <source>
        <dbReference type="PROSITE" id="PS50112"/>
    </source>
</evidence>
<sequence length="1287" mass="141283">MNTFYMKPDKSALLEQTVNQIKQITTENACSTNEDVQQSQVSSSRPTLINTEVLGGVVLEALDGFLLVINSNGRIDFVSENVPAYIGYNQDDLIGKTVFNLVHLAEYQHFQSALSLLSSSSTPSSTTKKEGCNFNCRMNIKAPIKGQPSFVNMQIAAVVQSYNQLKDSSPPPHSEQSSCLVCIARRLTPEKAAQAGRATNSTVSFITKQDEKGEILNIESLNTNPTHLKYPDMIGSNIKDWCLPADQQLLIRHFERVLTDGTDQSNIYRLRFADSRYAFVRTKSTKFQGQNTFIMSEHTVVRECEGDHELKNSAGTALMKSLVAVPRESSTGGIRPRSTTNTSLQLSSGGSMTMLDTGSSSLSTLLSAVGPEKSEVSIADVLDVGHGSSPIDHFSKHLATTTSSVHTPPPSASVSSPPTSNFLSSPVAQVGCRNVSVSSAHESELQLLLGEPLSGSGCKTTPSVPAATLDQYRKLREAHKIIRRGVQSLPSDSKKSNLTSISNSKLRNLLQDDDSKSSALSPMVISANSNEQDDAQCPDSSSSKTGTNYILKKLLSDNDKLYSNCGEEKEERNAILKTLLNNEKDDLDVSSNSSRKSSKNLLKDILRSEEIQENRVSNRRSSVLSQEDEVQSTFSRQTSFTTPKTPNLNIENVFSGPPTPVTPATPATPFNDTRTLSDFLSYQDGQDDDLISSGPAAKRHKPDNGNQASRPKNLRERNQLLTKLLSKDTSKDAIVNTTVINPAATPAMHVCKDRILDIDVSQAQVTVGNQSNVPEHTFGDDLMLQQVLQDASEMRREYSANSSSTVQFTEQSETDEILSQLEQLMTANPDILQTLNSDSSLQSEQIAINKITQELISEGNKHASVPQLAKSPQQQGQQLTMIVQPVATNQHQLNQAAQIRQVPQANIPHAAPNVRHRLLLQSNHKKMRELQRRQHIQPQTTAVSQQQFQQIIIQPTTSRNTADGTSLMNLNEMMNAVGPNVTVPQRSNQHGPFHQQPYSGAMQPVTQSQPQPQQQLPSPLPPQPLQPSQSYGKPRWQRLQPQQVQFDQRASHTTTSGRVISSTDHPQQNGIQNLDDFLGQQNNFSATGGSTITDKRTLVKQELRNLCNRKQQGVQQNDQPVSQDSSELPDDITTLLNEIIQQPQQTNTDDNSLTSQQSNSPLTSQLAKQFIASKKAESQKNTERMRQMGGVNDLGPSHCTVNPMHLRGEELGAHGSRANVISTNFFRKQLSQPLQASNQQGLMVTTSLGNQVAPVSIVQSSEPRPRCEPIPKGEQGPHSLLQKLLSE</sequence>
<gene>
    <name evidence="3" type="ORF">DGYR_LOCUS3609</name>
</gene>
<dbReference type="InterPro" id="IPR035965">
    <property type="entry name" value="PAS-like_dom_sf"/>
</dbReference>
<dbReference type="SUPFAM" id="SSF55785">
    <property type="entry name" value="PYP-like sensor domain (PAS domain)"/>
    <property type="match status" value="2"/>
</dbReference>
<feature type="region of interest" description="Disordered" evidence="1">
    <location>
        <begin position="1109"/>
        <end position="1128"/>
    </location>
</feature>
<feature type="compositionally biased region" description="Polar residues" evidence="1">
    <location>
        <begin position="328"/>
        <end position="346"/>
    </location>
</feature>
<feature type="compositionally biased region" description="Low complexity" evidence="1">
    <location>
        <begin position="1007"/>
        <end position="1017"/>
    </location>
</feature>
<feature type="region of interest" description="Disordered" evidence="1">
    <location>
        <begin position="1257"/>
        <end position="1287"/>
    </location>
</feature>
<dbReference type="NCBIfam" id="TIGR00229">
    <property type="entry name" value="sensory_box"/>
    <property type="match status" value="1"/>
</dbReference>
<dbReference type="CDD" id="cd00130">
    <property type="entry name" value="PAS"/>
    <property type="match status" value="1"/>
</dbReference>
<dbReference type="GO" id="GO:0045944">
    <property type="term" value="P:positive regulation of transcription by RNA polymerase II"/>
    <property type="evidence" value="ECO:0007669"/>
    <property type="project" value="TreeGrafter"/>
</dbReference>
<dbReference type="GO" id="GO:0003713">
    <property type="term" value="F:transcription coactivator activity"/>
    <property type="evidence" value="ECO:0007669"/>
    <property type="project" value="InterPro"/>
</dbReference>
<dbReference type="Gene3D" id="3.30.450.20">
    <property type="entry name" value="PAS domain"/>
    <property type="match status" value="2"/>
</dbReference>
<dbReference type="PANTHER" id="PTHR10684">
    <property type="entry name" value="NUCLEAR RECEPTOR COACTIVATOR"/>
    <property type="match status" value="1"/>
</dbReference>
<feature type="compositionally biased region" description="Polar residues" evidence="1">
    <location>
        <begin position="643"/>
        <end position="652"/>
    </location>
</feature>